<dbReference type="InterPro" id="IPR001128">
    <property type="entry name" value="Cyt_P450"/>
</dbReference>
<organism evidence="5 6">
    <name type="scientific">Pseudopithomyces chartarum</name>
    <dbReference type="NCBI Taxonomy" id="1892770"/>
    <lineage>
        <taxon>Eukaryota</taxon>
        <taxon>Fungi</taxon>
        <taxon>Dikarya</taxon>
        <taxon>Ascomycota</taxon>
        <taxon>Pezizomycotina</taxon>
        <taxon>Dothideomycetes</taxon>
        <taxon>Pleosporomycetidae</taxon>
        <taxon>Pleosporales</taxon>
        <taxon>Massarineae</taxon>
        <taxon>Didymosphaeriaceae</taxon>
        <taxon>Pseudopithomyces</taxon>
    </lineage>
</organism>
<dbReference type="PRINTS" id="PR00359">
    <property type="entry name" value="BP450"/>
</dbReference>
<dbReference type="EMBL" id="WVTA01000015">
    <property type="protein sequence ID" value="KAK3201977.1"/>
    <property type="molecule type" value="Genomic_DNA"/>
</dbReference>
<evidence type="ECO:0000256" key="1">
    <source>
        <dbReference type="ARBA" id="ARBA00010617"/>
    </source>
</evidence>
<dbReference type="PANTHER" id="PTHR46696">
    <property type="entry name" value="P450, PUTATIVE (EUROFUNG)-RELATED"/>
    <property type="match status" value="1"/>
</dbReference>
<evidence type="ECO:0000256" key="2">
    <source>
        <dbReference type="ARBA" id="ARBA00022723"/>
    </source>
</evidence>
<keyword evidence="4" id="KW-0349">Heme</keyword>
<dbReference type="GO" id="GO:0020037">
    <property type="term" value="F:heme binding"/>
    <property type="evidence" value="ECO:0007669"/>
    <property type="project" value="InterPro"/>
</dbReference>
<dbReference type="InterPro" id="IPR036396">
    <property type="entry name" value="Cyt_P450_sf"/>
</dbReference>
<accession>A0AAN6LPQ5</accession>
<evidence type="ECO:0000256" key="3">
    <source>
        <dbReference type="ARBA" id="ARBA00023004"/>
    </source>
</evidence>
<dbReference type="Proteomes" id="UP001280581">
    <property type="component" value="Unassembled WGS sequence"/>
</dbReference>
<dbReference type="PROSITE" id="PS00086">
    <property type="entry name" value="CYTOCHROME_P450"/>
    <property type="match status" value="1"/>
</dbReference>
<keyword evidence="6" id="KW-1185">Reference proteome</keyword>
<reference evidence="5 6" key="1">
    <citation type="submission" date="2021-02" db="EMBL/GenBank/DDBJ databases">
        <title>Genome assembly of Pseudopithomyces chartarum.</title>
        <authorList>
            <person name="Jauregui R."/>
            <person name="Singh J."/>
            <person name="Voisey C."/>
        </authorList>
    </citation>
    <scope>NUCLEOTIDE SEQUENCE [LARGE SCALE GENOMIC DNA]</scope>
    <source>
        <strain evidence="5 6">AGR01</strain>
    </source>
</reference>
<sequence>MATATCPFANPPSHADFELHESSIPSEIYEQFDTLRSKCPVAYTSQMGGYWMLTRYDDIKGAASDTATFISSVKAVIPSDPRGTRRPPLNTDPPVHTPYRTAIDRTLKASRMKRLETVLEDHARREWKVLVERGRGDVSADFGANFAAWVEVTWLNLADESAPMLAKTAAAWVNAWREQNKDEVKFHSDKLYDMARALFRDRRDNPRDVESDPASSLLAERMNGQPIPEEKLIDALRQCLVVGMVAPPILFGNIAAHLARDKALQDRLRENPSLIPAAVEEFVRLYVPYRGFSRTTSKVIELHGRKIHPGEPITMTYAAANRDPTVFSDPNEFVLERDNLSKHLGFGRGRHRCAGMPLARIALQVGLRVMLGNCQDWDLDGELQYGKMPEVGIISCPVRITKIGEP</sequence>
<protein>
    <recommendedName>
        <fullName evidence="7">Cytochrome P450</fullName>
    </recommendedName>
</protein>
<dbReference type="GO" id="GO:0005506">
    <property type="term" value="F:iron ion binding"/>
    <property type="evidence" value="ECO:0007669"/>
    <property type="project" value="InterPro"/>
</dbReference>
<dbReference type="AlphaFoldDB" id="A0AAN6LPQ5"/>
<keyword evidence="4" id="KW-0503">Monooxygenase</keyword>
<gene>
    <name evidence="5" type="ORF">GRF29_164g1283967</name>
</gene>
<dbReference type="Pfam" id="PF00067">
    <property type="entry name" value="p450"/>
    <property type="match status" value="1"/>
</dbReference>
<comment type="similarity">
    <text evidence="1 4">Belongs to the cytochrome P450 family.</text>
</comment>
<keyword evidence="4" id="KW-0560">Oxidoreductase</keyword>
<dbReference type="SUPFAM" id="SSF48264">
    <property type="entry name" value="Cytochrome P450"/>
    <property type="match status" value="1"/>
</dbReference>
<evidence type="ECO:0000313" key="5">
    <source>
        <dbReference type="EMBL" id="KAK3201977.1"/>
    </source>
</evidence>
<dbReference type="Gene3D" id="1.10.630.10">
    <property type="entry name" value="Cytochrome P450"/>
    <property type="match status" value="1"/>
</dbReference>
<dbReference type="GO" id="GO:0004497">
    <property type="term" value="F:monooxygenase activity"/>
    <property type="evidence" value="ECO:0007669"/>
    <property type="project" value="UniProtKB-KW"/>
</dbReference>
<dbReference type="PANTHER" id="PTHR46696:SF6">
    <property type="entry name" value="P450, PUTATIVE (EUROFUNG)-RELATED"/>
    <property type="match status" value="1"/>
</dbReference>
<keyword evidence="2 4" id="KW-0479">Metal-binding</keyword>
<dbReference type="InterPro" id="IPR017972">
    <property type="entry name" value="Cyt_P450_CS"/>
</dbReference>
<comment type="caution">
    <text evidence="5">The sequence shown here is derived from an EMBL/GenBank/DDBJ whole genome shotgun (WGS) entry which is preliminary data.</text>
</comment>
<evidence type="ECO:0000256" key="4">
    <source>
        <dbReference type="RuleBase" id="RU000461"/>
    </source>
</evidence>
<proteinExistence type="inferred from homology"/>
<evidence type="ECO:0008006" key="7">
    <source>
        <dbReference type="Google" id="ProtNLM"/>
    </source>
</evidence>
<name>A0AAN6LPQ5_9PLEO</name>
<evidence type="ECO:0000313" key="6">
    <source>
        <dbReference type="Proteomes" id="UP001280581"/>
    </source>
</evidence>
<dbReference type="InterPro" id="IPR002397">
    <property type="entry name" value="Cyt_P450_B"/>
</dbReference>
<keyword evidence="3 4" id="KW-0408">Iron</keyword>
<dbReference type="GO" id="GO:0016705">
    <property type="term" value="F:oxidoreductase activity, acting on paired donors, with incorporation or reduction of molecular oxygen"/>
    <property type="evidence" value="ECO:0007669"/>
    <property type="project" value="InterPro"/>
</dbReference>